<evidence type="ECO:0000313" key="6">
    <source>
        <dbReference type="Proteomes" id="UP001408789"/>
    </source>
</evidence>
<keyword evidence="2" id="KW-0863">Zinc-finger</keyword>
<keyword evidence="1" id="KW-0479">Metal-binding</keyword>
<dbReference type="GO" id="GO:0008270">
    <property type="term" value="F:zinc ion binding"/>
    <property type="evidence" value="ECO:0007669"/>
    <property type="project" value="UniProtKB-KW"/>
</dbReference>
<evidence type="ECO:0000256" key="1">
    <source>
        <dbReference type="ARBA" id="ARBA00022723"/>
    </source>
</evidence>
<feature type="domain" description="RING-CH-type" evidence="4">
    <location>
        <begin position="80"/>
        <end position="104"/>
    </location>
</feature>
<dbReference type="InterPro" id="IPR011016">
    <property type="entry name" value="Znf_RING-CH"/>
</dbReference>
<evidence type="ECO:0000256" key="3">
    <source>
        <dbReference type="ARBA" id="ARBA00022833"/>
    </source>
</evidence>
<name>A0AAP0H6C6_9ASTR</name>
<evidence type="ECO:0000313" key="5">
    <source>
        <dbReference type="EMBL" id="KAK9074654.1"/>
    </source>
</evidence>
<reference evidence="5 6" key="1">
    <citation type="submission" date="2024-04" db="EMBL/GenBank/DDBJ databases">
        <title>The reference genome of an endangered Asteraceae, Deinandra increscens subsp. villosa, native to the Central Coast of California.</title>
        <authorList>
            <person name="Guilliams M."/>
            <person name="Hasenstab-Lehman K."/>
            <person name="Meyer R."/>
            <person name="Mcevoy S."/>
        </authorList>
    </citation>
    <scope>NUCLEOTIDE SEQUENCE [LARGE SCALE GENOMIC DNA]</scope>
    <source>
        <tissue evidence="5">Leaf</tissue>
    </source>
</reference>
<gene>
    <name evidence="5" type="ORF">SSX86_007252</name>
</gene>
<proteinExistence type="predicted"/>
<protein>
    <recommendedName>
        <fullName evidence="4">RING-CH-type domain-containing protein</fullName>
    </recommendedName>
</protein>
<keyword evidence="3" id="KW-0862">Zinc</keyword>
<dbReference type="EMBL" id="JBCNJP010000008">
    <property type="protein sequence ID" value="KAK9074654.1"/>
    <property type="molecule type" value="Genomic_DNA"/>
</dbReference>
<sequence length="166" mass="19346">MKEEKYQQYVNSLTERIRTCDGILQQVIERQRLVEFAESLRSKLNYFDELENVSLELEPLDHWCFFDEKTKDCAKMNNSGEESDNPIRYPCTCSGSIKFVHPDSLLELRLYQEESNTLFFFVYVSSHVLDLFASALDQDYYIVFLSSQSVNKTSTHISILSALNGR</sequence>
<evidence type="ECO:0000259" key="4">
    <source>
        <dbReference type="Pfam" id="PF12906"/>
    </source>
</evidence>
<dbReference type="AlphaFoldDB" id="A0AAP0H6C6"/>
<accession>A0AAP0H6C6</accession>
<evidence type="ECO:0000256" key="2">
    <source>
        <dbReference type="ARBA" id="ARBA00022771"/>
    </source>
</evidence>
<keyword evidence="6" id="KW-1185">Reference proteome</keyword>
<dbReference type="Proteomes" id="UP001408789">
    <property type="component" value="Unassembled WGS sequence"/>
</dbReference>
<organism evidence="5 6">
    <name type="scientific">Deinandra increscens subsp. villosa</name>
    <dbReference type="NCBI Taxonomy" id="3103831"/>
    <lineage>
        <taxon>Eukaryota</taxon>
        <taxon>Viridiplantae</taxon>
        <taxon>Streptophyta</taxon>
        <taxon>Embryophyta</taxon>
        <taxon>Tracheophyta</taxon>
        <taxon>Spermatophyta</taxon>
        <taxon>Magnoliopsida</taxon>
        <taxon>eudicotyledons</taxon>
        <taxon>Gunneridae</taxon>
        <taxon>Pentapetalae</taxon>
        <taxon>asterids</taxon>
        <taxon>campanulids</taxon>
        <taxon>Asterales</taxon>
        <taxon>Asteraceae</taxon>
        <taxon>Asteroideae</taxon>
        <taxon>Heliantheae alliance</taxon>
        <taxon>Madieae</taxon>
        <taxon>Madiinae</taxon>
        <taxon>Deinandra</taxon>
    </lineage>
</organism>
<dbReference type="InterPro" id="IPR013083">
    <property type="entry name" value="Znf_RING/FYVE/PHD"/>
</dbReference>
<comment type="caution">
    <text evidence="5">The sequence shown here is derived from an EMBL/GenBank/DDBJ whole genome shotgun (WGS) entry which is preliminary data.</text>
</comment>
<dbReference type="Gene3D" id="3.30.40.10">
    <property type="entry name" value="Zinc/RING finger domain, C3HC4 (zinc finger)"/>
    <property type="match status" value="1"/>
</dbReference>
<dbReference type="Pfam" id="PF12906">
    <property type="entry name" value="RINGv"/>
    <property type="match status" value="1"/>
</dbReference>